<dbReference type="Pfam" id="PF00015">
    <property type="entry name" value="MCPsignal"/>
    <property type="match status" value="1"/>
</dbReference>
<dbReference type="CDD" id="cd11386">
    <property type="entry name" value="MCP_signal"/>
    <property type="match status" value="1"/>
</dbReference>
<dbReference type="PANTHER" id="PTHR32089">
    <property type="entry name" value="METHYL-ACCEPTING CHEMOTAXIS PROTEIN MCPB"/>
    <property type="match status" value="1"/>
</dbReference>
<dbReference type="RefSeq" id="WP_203346338.1">
    <property type="nucleotide sequence ID" value="NZ_CP069194.1"/>
</dbReference>
<sequence length="602" mass="66621">MFHLNQYGFAKRLGAGFAIIILLSLVIYGEGLRSRSVTKSQVSQLIEAHVGVREVFGLQVLENSYLNTRDPVYAQRFKKWHKVNLDNFIANKHIFTHPDNRKLVETFESASVAYGKEFDAFNQQMNKVQSINKQLEQVEEKWASEFLSDSAQLILIQLSKARMQVELQLEPSLIEAWQHQLEEWNRNIMVTGNEVAEYQNELNQVAQYVSNLVHTREVMNTYAVQVRDSAKTLASNIETQMEESERFSSIVSIVVCLLSVIASFFIGLVITRSVVNRVNATIRIVKRLAAGELHHHLPTTGKDEMASLAIAINDMTRSLRAMVGDISHNLGALNTIAADVGVMATENNNGSKKQLSESELVATAMTQLTATMNEITGSVSEVAESAGRSQQLINRCNEVTDDAIKGFTTLDSNIMGASTVVEQLAKGTENISSVLEVINSISEQTNLLALNAAIEAARAGEQGRGFAVVADEVRLLAQRTQSSTLEIKTIITSLREDASQAVEVMEQSRNAMSASHQQVNDIGSHLHNVQDLVSNVADQAINLSSASVEQNVTAESFNESMQVIVDITRRYSERAEQLEKTAEQLAACKDEINEHVSQFHLS</sequence>
<comment type="similarity">
    <text evidence="3">Belongs to the methyl-accepting chemotaxis (MCP) protein family.</text>
</comment>
<keyword evidence="5" id="KW-0472">Membrane</keyword>
<feature type="transmembrane region" description="Helical" evidence="5">
    <location>
        <begin position="12"/>
        <end position="29"/>
    </location>
</feature>
<feature type="domain" description="HAMP" evidence="7">
    <location>
        <begin position="272"/>
        <end position="324"/>
    </location>
</feature>
<dbReference type="InterPro" id="IPR004089">
    <property type="entry name" value="MCPsignal_dom"/>
</dbReference>
<protein>
    <submittedName>
        <fullName evidence="8">Methyl-accepting chemotaxis protein</fullName>
    </submittedName>
</protein>
<comment type="subcellular location">
    <subcellularLocation>
        <location evidence="1">Membrane</location>
    </subcellularLocation>
</comment>
<evidence type="ECO:0000256" key="4">
    <source>
        <dbReference type="PROSITE-ProRule" id="PRU00284"/>
    </source>
</evidence>
<evidence type="ECO:0000256" key="3">
    <source>
        <dbReference type="ARBA" id="ARBA00029447"/>
    </source>
</evidence>
<dbReference type="SMART" id="SM00304">
    <property type="entry name" value="HAMP"/>
    <property type="match status" value="1"/>
</dbReference>
<dbReference type="GO" id="GO:0006935">
    <property type="term" value="P:chemotaxis"/>
    <property type="evidence" value="ECO:0007669"/>
    <property type="project" value="UniProtKB-ARBA"/>
</dbReference>
<keyword evidence="5" id="KW-1133">Transmembrane helix</keyword>
<reference evidence="8 9" key="1">
    <citation type="submission" date="2021-01" db="EMBL/GenBank/DDBJ databases">
        <title>Characterization of a novel blaVMB-2- harboring plasmid in Vibrio diabolicus.</title>
        <authorList>
            <person name="Liu M."/>
        </authorList>
    </citation>
    <scope>NUCLEOTIDE SEQUENCE [LARGE SCALE GENOMIC DNA]</scope>
    <source>
        <strain evidence="8 9">SLV18</strain>
        <plasmid evidence="8 9">pSLV18-213K</plasmid>
    </source>
</reference>
<dbReference type="Gene3D" id="1.10.287.950">
    <property type="entry name" value="Methyl-accepting chemotaxis protein"/>
    <property type="match status" value="1"/>
</dbReference>
<proteinExistence type="inferred from homology"/>
<dbReference type="Gene3D" id="6.10.340.10">
    <property type="match status" value="1"/>
</dbReference>
<dbReference type="InterPro" id="IPR003660">
    <property type="entry name" value="HAMP_dom"/>
</dbReference>
<evidence type="ECO:0000256" key="5">
    <source>
        <dbReference type="SAM" id="Phobius"/>
    </source>
</evidence>
<dbReference type="GO" id="GO:0007165">
    <property type="term" value="P:signal transduction"/>
    <property type="evidence" value="ECO:0007669"/>
    <property type="project" value="UniProtKB-KW"/>
</dbReference>
<keyword evidence="2 4" id="KW-0807">Transducer</keyword>
<dbReference type="FunFam" id="1.10.287.950:FF:000001">
    <property type="entry name" value="Methyl-accepting chemotaxis sensory transducer"/>
    <property type="match status" value="1"/>
</dbReference>
<dbReference type="PANTHER" id="PTHR32089:SF120">
    <property type="entry name" value="METHYL-ACCEPTING CHEMOTAXIS PROTEIN TLPQ"/>
    <property type="match status" value="1"/>
</dbReference>
<dbReference type="SUPFAM" id="SSF58104">
    <property type="entry name" value="Methyl-accepting chemotaxis protein (MCP) signaling domain"/>
    <property type="match status" value="1"/>
</dbReference>
<evidence type="ECO:0000259" key="6">
    <source>
        <dbReference type="PROSITE" id="PS50111"/>
    </source>
</evidence>
<dbReference type="Proteomes" id="UP000596337">
    <property type="component" value="Plasmid pSLV18-213K"/>
</dbReference>
<accession>A0AA92LNP3</accession>
<organism evidence="8 9">
    <name type="scientific">Vibrio diabolicus</name>
    <dbReference type="NCBI Taxonomy" id="50719"/>
    <lineage>
        <taxon>Bacteria</taxon>
        <taxon>Pseudomonadati</taxon>
        <taxon>Pseudomonadota</taxon>
        <taxon>Gammaproteobacteria</taxon>
        <taxon>Vibrionales</taxon>
        <taxon>Vibrionaceae</taxon>
        <taxon>Vibrio</taxon>
        <taxon>Vibrio diabolicus subgroup</taxon>
    </lineage>
</organism>
<keyword evidence="8" id="KW-0614">Plasmid</keyword>
<evidence type="ECO:0000256" key="1">
    <source>
        <dbReference type="ARBA" id="ARBA00004370"/>
    </source>
</evidence>
<dbReference type="Pfam" id="PF00672">
    <property type="entry name" value="HAMP"/>
    <property type="match status" value="1"/>
</dbReference>
<name>A0AA92LNP3_9VIBR</name>
<dbReference type="EMBL" id="CP069194">
    <property type="protein sequence ID" value="QRG81522.1"/>
    <property type="molecule type" value="Genomic_DNA"/>
</dbReference>
<evidence type="ECO:0000313" key="9">
    <source>
        <dbReference type="Proteomes" id="UP000596337"/>
    </source>
</evidence>
<evidence type="ECO:0000256" key="2">
    <source>
        <dbReference type="ARBA" id="ARBA00023224"/>
    </source>
</evidence>
<dbReference type="SMART" id="SM00283">
    <property type="entry name" value="MA"/>
    <property type="match status" value="1"/>
</dbReference>
<dbReference type="AlphaFoldDB" id="A0AA92LNP3"/>
<evidence type="ECO:0000313" key="8">
    <source>
        <dbReference type="EMBL" id="QRG81522.1"/>
    </source>
</evidence>
<geneLocation type="plasmid" evidence="8 9">
    <name>pSLV18-213K</name>
</geneLocation>
<feature type="domain" description="Methyl-accepting transducer" evidence="6">
    <location>
        <begin position="329"/>
        <end position="565"/>
    </location>
</feature>
<keyword evidence="5" id="KW-0812">Transmembrane</keyword>
<gene>
    <name evidence="8" type="ORF">JOS67_00195</name>
</gene>
<dbReference type="GO" id="GO:0016020">
    <property type="term" value="C:membrane"/>
    <property type="evidence" value="ECO:0007669"/>
    <property type="project" value="UniProtKB-SubCell"/>
</dbReference>
<dbReference type="PROSITE" id="PS50885">
    <property type="entry name" value="HAMP"/>
    <property type="match status" value="1"/>
</dbReference>
<feature type="transmembrane region" description="Helical" evidence="5">
    <location>
        <begin position="250"/>
        <end position="270"/>
    </location>
</feature>
<dbReference type="PROSITE" id="PS50111">
    <property type="entry name" value="CHEMOTAXIS_TRANSDUC_2"/>
    <property type="match status" value="1"/>
</dbReference>
<dbReference type="CDD" id="cd06225">
    <property type="entry name" value="HAMP"/>
    <property type="match status" value="1"/>
</dbReference>
<evidence type="ECO:0000259" key="7">
    <source>
        <dbReference type="PROSITE" id="PS50885"/>
    </source>
</evidence>